<dbReference type="PANTHER" id="PTHR44090:SF1">
    <property type="entry name" value="SUPERKILLER COMPLEX PROTEIN 8"/>
    <property type="match status" value="1"/>
</dbReference>
<reference evidence="3 4" key="1">
    <citation type="submission" date="2018-11" db="EMBL/GenBank/DDBJ databases">
        <authorList>
            <consortium name="Pathogen Informatics"/>
        </authorList>
    </citation>
    <scope>NUCLEOTIDE SEQUENCE [LARGE SCALE GENOMIC DNA]</scope>
    <source>
        <strain>Denwood</strain>
        <strain evidence="4">Zambia</strain>
    </source>
</reference>
<dbReference type="AlphaFoldDB" id="A0A183NDY4"/>
<evidence type="ECO:0000256" key="2">
    <source>
        <dbReference type="ARBA" id="ARBA00022737"/>
    </source>
</evidence>
<evidence type="ECO:0000313" key="4">
    <source>
        <dbReference type="Proteomes" id="UP000269396"/>
    </source>
</evidence>
<keyword evidence="2" id="KW-0677">Repeat</keyword>
<evidence type="ECO:0000313" key="3">
    <source>
        <dbReference type="EMBL" id="VDO69411.1"/>
    </source>
</evidence>
<dbReference type="EMBL" id="UZAL01000264">
    <property type="protein sequence ID" value="VDO69411.1"/>
    <property type="molecule type" value="Genomic_DNA"/>
</dbReference>
<keyword evidence="4" id="KW-1185">Reference proteome</keyword>
<dbReference type="SUPFAM" id="SSF50978">
    <property type="entry name" value="WD40 repeat-like"/>
    <property type="match status" value="1"/>
</dbReference>
<dbReference type="Gene3D" id="2.130.10.10">
    <property type="entry name" value="YVTN repeat-like/Quinoprotein amine dehydrogenase"/>
    <property type="match status" value="1"/>
</dbReference>
<proteinExistence type="predicted"/>
<protein>
    <submittedName>
        <fullName evidence="3">Uncharacterized protein</fullName>
    </submittedName>
</protein>
<name>A0A183NDY4_9TREM</name>
<dbReference type="STRING" id="31246.A0A183NDY4"/>
<dbReference type="PANTHER" id="PTHR44090">
    <property type="entry name" value="WD REPEAT-CONTAINING PROTEIN 61"/>
    <property type="match status" value="1"/>
</dbReference>
<dbReference type="InterPro" id="IPR015943">
    <property type="entry name" value="WD40/YVTN_repeat-like_dom_sf"/>
</dbReference>
<evidence type="ECO:0000256" key="1">
    <source>
        <dbReference type="ARBA" id="ARBA00022574"/>
    </source>
</evidence>
<dbReference type="Pfam" id="PF00400">
    <property type="entry name" value="WD40"/>
    <property type="match status" value="2"/>
</dbReference>
<dbReference type="InterPro" id="IPR036322">
    <property type="entry name" value="WD40_repeat_dom_sf"/>
</dbReference>
<dbReference type="Proteomes" id="UP000269396">
    <property type="component" value="Unassembled WGS sequence"/>
</dbReference>
<dbReference type="InterPro" id="IPR001680">
    <property type="entry name" value="WD40_rpt"/>
</dbReference>
<dbReference type="GO" id="GO:0016593">
    <property type="term" value="C:Cdc73/Paf1 complex"/>
    <property type="evidence" value="ECO:0007669"/>
    <property type="project" value="TreeGrafter"/>
</dbReference>
<gene>
    <name evidence="3" type="ORF">SMTD_LOCUS320</name>
</gene>
<sequence length="86" mass="9722">MYSAYFTIAHKEGIWCCTWGENRNRNKQYIITGSLDNGLIAWEWINSQLKCLYQFEGHRLGVISVDINSTGTLAASSSLDSQVSCR</sequence>
<dbReference type="SMART" id="SM00320">
    <property type="entry name" value="WD40"/>
    <property type="match status" value="2"/>
</dbReference>
<organism evidence="3 4">
    <name type="scientific">Schistosoma mattheei</name>
    <dbReference type="NCBI Taxonomy" id="31246"/>
    <lineage>
        <taxon>Eukaryota</taxon>
        <taxon>Metazoa</taxon>
        <taxon>Spiralia</taxon>
        <taxon>Lophotrochozoa</taxon>
        <taxon>Platyhelminthes</taxon>
        <taxon>Trematoda</taxon>
        <taxon>Digenea</taxon>
        <taxon>Strigeidida</taxon>
        <taxon>Schistosomatoidea</taxon>
        <taxon>Schistosomatidae</taxon>
        <taxon>Schistosoma</taxon>
    </lineage>
</organism>
<accession>A0A183NDY4</accession>
<dbReference type="InterPro" id="IPR051510">
    <property type="entry name" value="SKI8"/>
</dbReference>
<keyword evidence="1" id="KW-0853">WD repeat</keyword>